<dbReference type="InterPro" id="IPR036865">
    <property type="entry name" value="CRAL-TRIO_dom_sf"/>
</dbReference>
<organism evidence="3 4">
    <name type="scientific">Coemansia spiralis</name>
    <dbReference type="NCBI Taxonomy" id="417178"/>
    <lineage>
        <taxon>Eukaryota</taxon>
        <taxon>Fungi</taxon>
        <taxon>Fungi incertae sedis</taxon>
        <taxon>Zoopagomycota</taxon>
        <taxon>Kickxellomycotina</taxon>
        <taxon>Kickxellomycetes</taxon>
        <taxon>Kickxellales</taxon>
        <taxon>Kickxellaceae</taxon>
        <taxon>Coemansia</taxon>
    </lineage>
</organism>
<dbReference type="AlphaFoldDB" id="A0A9W8G9W9"/>
<gene>
    <name evidence="3" type="ORF">GGI25_001439</name>
</gene>
<feature type="region of interest" description="Disordered" evidence="1">
    <location>
        <begin position="356"/>
        <end position="377"/>
    </location>
</feature>
<evidence type="ECO:0000256" key="1">
    <source>
        <dbReference type="SAM" id="MobiDB-lite"/>
    </source>
</evidence>
<accession>A0A9W8G9W9</accession>
<dbReference type="OrthoDB" id="5594814at2759"/>
<protein>
    <recommendedName>
        <fullName evidence="5">CRAL-TRIO domain-containing protein</fullName>
    </recommendedName>
</protein>
<dbReference type="Gene3D" id="3.40.525.10">
    <property type="entry name" value="CRAL-TRIO lipid binding domain"/>
    <property type="match status" value="1"/>
</dbReference>
<dbReference type="EMBL" id="JANBTW010000011">
    <property type="protein sequence ID" value="KAJ2679516.1"/>
    <property type="molecule type" value="Genomic_DNA"/>
</dbReference>
<keyword evidence="2" id="KW-1133">Transmembrane helix</keyword>
<keyword evidence="2" id="KW-0812">Transmembrane</keyword>
<evidence type="ECO:0000313" key="3">
    <source>
        <dbReference type="EMBL" id="KAJ2679516.1"/>
    </source>
</evidence>
<proteinExistence type="predicted"/>
<comment type="caution">
    <text evidence="3">The sequence shown here is derived from an EMBL/GenBank/DDBJ whole genome shotgun (WGS) entry which is preliminary data.</text>
</comment>
<reference evidence="3" key="1">
    <citation type="submission" date="2022-07" db="EMBL/GenBank/DDBJ databases">
        <title>Phylogenomic reconstructions and comparative analyses of Kickxellomycotina fungi.</title>
        <authorList>
            <person name="Reynolds N.K."/>
            <person name="Stajich J.E."/>
            <person name="Barry K."/>
            <person name="Grigoriev I.V."/>
            <person name="Crous P."/>
            <person name="Smith M.E."/>
        </authorList>
    </citation>
    <scope>NUCLEOTIDE SEQUENCE</scope>
    <source>
        <strain evidence="3">NRRL 3115</strain>
    </source>
</reference>
<feature type="transmembrane region" description="Helical" evidence="2">
    <location>
        <begin position="547"/>
        <end position="567"/>
    </location>
</feature>
<evidence type="ECO:0008006" key="5">
    <source>
        <dbReference type="Google" id="ProtNLM"/>
    </source>
</evidence>
<evidence type="ECO:0000256" key="2">
    <source>
        <dbReference type="SAM" id="Phobius"/>
    </source>
</evidence>
<dbReference type="Proteomes" id="UP001151518">
    <property type="component" value="Unassembled WGS sequence"/>
</dbReference>
<evidence type="ECO:0000313" key="4">
    <source>
        <dbReference type="Proteomes" id="UP001151518"/>
    </source>
</evidence>
<name>A0A9W8G9W9_9FUNG</name>
<sequence length="580" mass="63105">MFSEGLFAVAQEIASEVRARRDDRNTDTSTYVSSFLTEFLEDTANTLRVLRACAGDRAKAVDSLSRTLEWREASKIYPAKKHINIQSLVVDFHGFVVVSARKQALVLSSLTLGAMENNGVRRRQLVARAVETMEDARVALKSAYSDLHDAQAAIVVPVESFSLADVFLHDILLLVDIATTHYRSMIGRLYITAASSVLLEHARQALYPVLGRLNPECTKCVVFVLADKLDAETALYEKFSAQNIAKLAGTFSAARLLSDRGRHSGTSVCSTDVGTDEDFCSACSEAPSCLDGNEHKMALKRPASRLSCLSRDTNLAILYGDQSIAASHAFPSSLSIGASHQRHSRDKHQLSFSGQHIENTSNSSSTGQHTDSGSSVTPIQLASLQRAVQSVQKMLGSINENIIGADSRAALAATRSKLVQQADVLMSTVAALNFGVSMADDGTQMPSYFERRGSTSSSGSSNTVASQRVLSAGKVPSANTNFANMLQVLLPQLLALPLSVLLGKSGSKSLGSLRVLFRLVRRAIWRLRRMPTVHSLLLLAYKNFRIYAMVLWTGALLVWQANAAMIWSNLMAQWKRGVSF</sequence>
<keyword evidence="2" id="KW-0472">Membrane</keyword>